<gene>
    <name evidence="3" type="ORF">SBA_ch1_30910</name>
</gene>
<dbReference type="Gene3D" id="2.30.30.240">
    <property type="entry name" value="PRC-barrel domain"/>
    <property type="match status" value="1"/>
</dbReference>
<sequence>MNELAGWIAPAATMIAAMMTAANLGARVTGWGFVVFTLGSICWTLVGIGSSQTNLITANGFLTFVNLVGIWRWLGRQRAYEDGGKSAEVKSRKSSVPTLFTATGIAGLPVVDADGTAMGKAVEALIECRSGEVSYIVVATAKTGALGEDLRAVPRDAIRFSCDAIRVDLNAVAFAALAPLESGDWPDAVPPRATGRAA</sequence>
<protein>
    <submittedName>
        <fullName evidence="3">Photosystem reaction center subunit H</fullName>
    </submittedName>
</protein>
<keyword evidence="1" id="KW-1133">Transmembrane helix</keyword>
<feature type="transmembrane region" description="Helical" evidence="1">
    <location>
        <begin position="31"/>
        <end position="49"/>
    </location>
</feature>
<name>A0ABM7G762_9SPHN</name>
<dbReference type="EMBL" id="AP018817">
    <property type="protein sequence ID" value="BBF70891.1"/>
    <property type="molecule type" value="Genomic_DNA"/>
</dbReference>
<feature type="domain" description="PRC-barrel" evidence="2">
    <location>
        <begin position="99"/>
        <end position="168"/>
    </location>
</feature>
<dbReference type="InterPro" id="IPR011033">
    <property type="entry name" value="PRC_barrel-like_sf"/>
</dbReference>
<dbReference type="RefSeq" id="WP_315975779.1">
    <property type="nucleotide sequence ID" value="NZ_AP018817.1"/>
</dbReference>
<organism evidence="3 4">
    <name type="scientific">Sphingomonas bisphenolicum</name>
    <dbReference type="NCBI Taxonomy" id="296544"/>
    <lineage>
        <taxon>Bacteria</taxon>
        <taxon>Pseudomonadati</taxon>
        <taxon>Pseudomonadota</taxon>
        <taxon>Alphaproteobacteria</taxon>
        <taxon>Sphingomonadales</taxon>
        <taxon>Sphingomonadaceae</taxon>
        <taxon>Sphingomonas</taxon>
    </lineage>
</organism>
<dbReference type="Pfam" id="PF05239">
    <property type="entry name" value="PRC"/>
    <property type="match status" value="1"/>
</dbReference>
<keyword evidence="1" id="KW-0812">Transmembrane</keyword>
<evidence type="ECO:0000259" key="2">
    <source>
        <dbReference type="Pfam" id="PF05239"/>
    </source>
</evidence>
<feature type="transmembrane region" description="Helical" evidence="1">
    <location>
        <begin position="55"/>
        <end position="74"/>
    </location>
</feature>
<dbReference type="InterPro" id="IPR027275">
    <property type="entry name" value="PRC-brl_dom"/>
</dbReference>
<reference evidence="3" key="1">
    <citation type="submission" date="2018-07" db="EMBL/GenBank/DDBJ databases">
        <title>Complete genome sequence of Sphingomonas bisphenolicum strain AO1, a bisphenol A degradative bacterium isolated from Japanese farm field.</title>
        <authorList>
            <person name="Murakami M."/>
            <person name="Koh M."/>
            <person name="Koba S."/>
            <person name="Matsumura Y."/>
        </authorList>
    </citation>
    <scope>NUCLEOTIDE SEQUENCE</scope>
    <source>
        <strain evidence="3">AO1</strain>
    </source>
</reference>
<dbReference type="Proteomes" id="UP001059971">
    <property type="component" value="Chromosome 1"/>
</dbReference>
<keyword evidence="1" id="KW-0472">Membrane</keyword>
<feature type="transmembrane region" description="Helical" evidence="1">
    <location>
        <begin position="6"/>
        <end position="24"/>
    </location>
</feature>
<evidence type="ECO:0000313" key="3">
    <source>
        <dbReference type="EMBL" id="BBF70891.1"/>
    </source>
</evidence>
<keyword evidence="4" id="KW-1185">Reference proteome</keyword>
<accession>A0ABM7G762</accession>
<evidence type="ECO:0000256" key="1">
    <source>
        <dbReference type="SAM" id="Phobius"/>
    </source>
</evidence>
<proteinExistence type="predicted"/>
<dbReference type="SUPFAM" id="SSF50346">
    <property type="entry name" value="PRC-barrel domain"/>
    <property type="match status" value="1"/>
</dbReference>
<evidence type="ECO:0000313" key="4">
    <source>
        <dbReference type="Proteomes" id="UP001059971"/>
    </source>
</evidence>